<dbReference type="AlphaFoldDB" id="A0AAV6UY19"/>
<keyword evidence="2" id="KW-1185">Reference proteome</keyword>
<evidence type="ECO:0000313" key="2">
    <source>
        <dbReference type="Proteomes" id="UP000827092"/>
    </source>
</evidence>
<name>A0AAV6UY19_9ARAC</name>
<gene>
    <name evidence="1" type="ORF">JTE90_025496</name>
</gene>
<dbReference type="EMBL" id="JAFNEN010000222">
    <property type="protein sequence ID" value="KAG8189064.1"/>
    <property type="molecule type" value="Genomic_DNA"/>
</dbReference>
<accession>A0AAV6UY19</accession>
<protein>
    <submittedName>
        <fullName evidence="1">Uncharacterized protein</fullName>
    </submittedName>
</protein>
<sequence length="96" mass="11500">MRAHWMNAIQRFQGPYSGLIMMRVFQEVYHLQSITKRQHIYSQHRTKLRQILSGRSERGHAVFDSDEHRDRIKRDLRCLGTSELVTERVGRSEFND</sequence>
<proteinExistence type="predicted"/>
<evidence type="ECO:0000313" key="1">
    <source>
        <dbReference type="EMBL" id="KAG8189064.1"/>
    </source>
</evidence>
<dbReference type="Proteomes" id="UP000827092">
    <property type="component" value="Unassembled WGS sequence"/>
</dbReference>
<organism evidence="1 2">
    <name type="scientific">Oedothorax gibbosus</name>
    <dbReference type="NCBI Taxonomy" id="931172"/>
    <lineage>
        <taxon>Eukaryota</taxon>
        <taxon>Metazoa</taxon>
        <taxon>Ecdysozoa</taxon>
        <taxon>Arthropoda</taxon>
        <taxon>Chelicerata</taxon>
        <taxon>Arachnida</taxon>
        <taxon>Araneae</taxon>
        <taxon>Araneomorphae</taxon>
        <taxon>Entelegynae</taxon>
        <taxon>Araneoidea</taxon>
        <taxon>Linyphiidae</taxon>
        <taxon>Erigoninae</taxon>
        <taxon>Oedothorax</taxon>
    </lineage>
</organism>
<reference evidence="1 2" key="1">
    <citation type="journal article" date="2022" name="Nat. Ecol. Evol.">
        <title>A masculinizing supergene underlies an exaggerated male reproductive morph in a spider.</title>
        <authorList>
            <person name="Hendrickx F."/>
            <person name="De Corte Z."/>
            <person name="Sonet G."/>
            <person name="Van Belleghem S.M."/>
            <person name="Kostlbacher S."/>
            <person name="Vangestel C."/>
        </authorList>
    </citation>
    <scope>NUCLEOTIDE SEQUENCE [LARGE SCALE GENOMIC DNA]</scope>
    <source>
        <strain evidence="1">W744_W776</strain>
    </source>
</reference>
<comment type="caution">
    <text evidence="1">The sequence shown here is derived from an EMBL/GenBank/DDBJ whole genome shotgun (WGS) entry which is preliminary data.</text>
</comment>